<reference evidence="2 3" key="1">
    <citation type="journal article" date="2023" name="Sci. Data">
        <title>Genome assembly of the Korean intertidal mud-creeper Batillaria attramentaria.</title>
        <authorList>
            <person name="Patra A.K."/>
            <person name="Ho P.T."/>
            <person name="Jun S."/>
            <person name="Lee S.J."/>
            <person name="Kim Y."/>
            <person name="Won Y.J."/>
        </authorList>
    </citation>
    <scope>NUCLEOTIDE SEQUENCE [LARGE SCALE GENOMIC DNA]</scope>
    <source>
        <strain evidence="2">Wonlab-2016</strain>
    </source>
</reference>
<dbReference type="Pfam" id="PF25794">
    <property type="entry name" value="SACS"/>
    <property type="match status" value="2"/>
</dbReference>
<organism evidence="2 3">
    <name type="scientific">Batillaria attramentaria</name>
    <dbReference type="NCBI Taxonomy" id="370345"/>
    <lineage>
        <taxon>Eukaryota</taxon>
        <taxon>Metazoa</taxon>
        <taxon>Spiralia</taxon>
        <taxon>Lophotrochozoa</taxon>
        <taxon>Mollusca</taxon>
        <taxon>Gastropoda</taxon>
        <taxon>Caenogastropoda</taxon>
        <taxon>Sorbeoconcha</taxon>
        <taxon>Cerithioidea</taxon>
        <taxon>Batillariidae</taxon>
        <taxon>Batillaria</taxon>
    </lineage>
</organism>
<accession>A0ABD0L996</accession>
<keyword evidence="3" id="KW-1185">Reference proteome</keyword>
<feature type="domain" description="Sacsin/Nov" evidence="1">
    <location>
        <begin position="18"/>
        <end position="249"/>
    </location>
</feature>
<dbReference type="InterPro" id="IPR036890">
    <property type="entry name" value="HATPase_C_sf"/>
</dbReference>
<dbReference type="SUPFAM" id="SSF55874">
    <property type="entry name" value="ATPase domain of HSP90 chaperone/DNA topoisomerase II/histidine kinase"/>
    <property type="match status" value="2"/>
</dbReference>
<protein>
    <recommendedName>
        <fullName evidence="1">Sacsin/Nov domain-containing protein</fullName>
    </recommendedName>
</protein>
<evidence type="ECO:0000259" key="1">
    <source>
        <dbReference type="Pfam" id="PF25794"/>
    </source>
</evidence>
<dbReference type="InterPro" id="IPR052972">
    <property type="entry name" value="Sacsin_chaperone_reg"/>
</dbReference>
<comment type="caution">
    <text evidence="2">The sequence shown here is derived from an EMBL/GenBank/DDBJ whole genome shotgun (WGS) entry which is preliminary data.</text>
</comment>
<dbReference type="PANTHER" id="PTHR15600">
    <property type="entry name" value="SACSIN"/>
    <property type="match status" value="1"/>
</dbReference>
<name>A0ABD0L996_9CAEN</name>
<feature type="domain" description="Sacsin/Nov" evidence="1">
    <location>
        <begin position="1285"/>
        <end position="1530"/>
    </location>
</feature>
<sequence>SDSEDADGEDLGLISPGLIRVLRNVLDEYPDDGQILKEMIQNAEDAGAQKVKILTDRRHFNRDVDNKTRRKHPHLAFLQGPSLCVYNDAEFTDSDWKGIRMLHTSVKEKDPLKVGRFGLGFKSVFHLTDRLVIISGKHILYMDPFKGEENYCKRKRIAQLKGRELESVLRCTEGVFGVTRETFQADGGHFQGTIFWFPLRQNASDLSSIVYTDDHVHDLLNSFKAESRFILLFLKNIERVQVFSRKDTQDPEEHFTVELSASCLQTVRAERQKFIRVLQEAGAELPDHGVDCITEMTIDTTDHLAPSRDSQKWLVVNYHPGQGENRRHLKWPTQDQLDNQAHLEAPVRWNCLMVKELVPRAYTRLLGRLKDLHVLSPEVFYSAWPSMNDVDDMWRPLVQPLYNTLGADSSFYTQANGGQWIPLDQAVLPSFQAHFSVEVIEAVLKVYTETNQNLVRLPDHVKQGLEESGLLGDMQTVDPHQVSDLLTECISQRLDSVEKLLVFQYFCCNDDVPDLLVNKPLLPLSDGTFGVFRHRDDESSLTYWCEKHLISLFPGLESVFCDASVPAEIWQHLHRIALAGELSVRAISTSDDQIPDLITRSLKARSELEHPSLPFQDPWIQQVWKFLSETDPWCRDLSRISHLNLLPCQTGNTLTLLPLNGLYVCSAARGLRSLDTHLAASLTKLLITVLPQLPDYVTHEEILGRLVHYPNCEGIVDVLGMLTAKTGVCSGAVEKFNSSASATEREALVKFLADATVDLDDALHLLQQLNLFVLISGEFASVQEVKDIIPERSLPVYPNRPLHMGSGASRFAAVKLGAKQLTLAEIAREILLLMQSGNDFNNAQTLTFVNFLLDDKDLCEDQELLGIARQVRFVPTEDGRLWKPEDLYDPACPILSQLFLAENRFPNHELAMDDIRRKLTKLGLRTANDVKASDLTATALKIEHLLLKEQIELANKKAHGLFRFLCSYGKNFSADTLKEISLKQCLPCSQESEKPDNYPTSLLKSSPLIVRPMDMCNHDLIKLLGSTMPVLKQNMPMQEVQRLRVTIQPDAAVVLKHLDNVILQFRLDEISQYRSLLAEIFIFLKNHCSDHDIRESIEQKECVLVESGPRFVCPGRFWINCEDSDISLKPYRFPLPVEMMPARDLFLTCGSSEHQGEELLQIVLGEIKDSYDDEANKSTVELNRDLQLVKQILDVLKTSTTIPKGTVLLPVQDEDSVLRFKPATECTVQTGKWQPHNLSQIDDDEDIFFVHTDISVATALALGALELKERTLTGVEALDFGFGQHEELTSRLHNLLKESYTDGFSVPKELIQNADDAGATEVRFLLDERENLNARSNLISEDMASLQGPAIWAYNDAVFTDKDFENITKLGAGTKKEDASKVGRFGLGFNAVYNLTDVPSFISRHILAMFDPHVKYLQGAGLKLDFKRQVNRSLLSRMPAQFLPYQDIFGCSLQKAHDVFFDGTLFRFPLRTSDQAAQSKIKGESYSDSKRREFLRMLLERAGNLLLFTQSVTKIQVYHIDSKCSDPSEAQCLLTVSKKAYPRILRPNAVLSGTTILRYCTTNWPAVVDINIMEDVSVEMEVSDRSESVCGVKANHVVTRWKLAWATGTGESAGIAQRQENEGLVPLAAVAVQLGQNSVLPLADSPSGFYKTGHLFCFSAST</sequence>
<dbReference type="Proteomes" id="UP001519460">
    <property type="component" value="Unassembled WGS sequence"/>
</dbReference>
<dbReference type="NCBIfam" id="NF047352">
    <property type="entry name" value="P_loop_sacsin"/>
    <property type="match status" value="2"/>
</dbReference>
<gene>
    <name evidence="2" type="ORF">BaRGS_00012654</name>
</gene>
<dbReference type="EMBL" id="JACVVK020000070">
    <property type="protein sequence ID" value="KAK7495953.1"/>
    <property type="molecule type" value="Genomic_DNA"/>
</dbReference>
<evidence type="ECO:0000313" key="3">
    <source>
        <dbReference type="Proteomes" id="UP001519460"/>
    </source>
</evidence>
<evidence type="ECO:0000313" key="2">
    <source>
        <dbReference type="EMBL" id="KAK7495953.1"/>
    </source>
</evidence>
<dbReference type="Gene3D" id="3.30.565.10">
    <property type="entry name" value="Histidine kinase-like ATPase, C-terminal domain"/>
    <property type="match status" value="2"/>
</dbReference>
<dbReference type="PANTHER" id="PTHR15600:SF42">
    <property type="entry name" value="SACSIN"/>
    <property type="match status" value="1"/>
</dbReference>
<dbReference type="InterPro" id="IPR058210">
    <property type="entry name" value="SACS/Nov_dom"/>
</dbReference>
<proteinExistence type="predicted"/>
<feature type="non-terminal residue" evidence="2">
    <location>
        <position position="1"/>
    </location>
</feature>